<evidence type="ECO:0000313" key="1">
    <source>
        <dbReference type="EMBL" id="PZD74629.1"/>
    </source>
</evidence>
<dbReference type="Proteomes" id="UP000248857">
    <property type="component" value="Unassembled WGS sequence"/>
</dbReference>
<proteinExistence type="predicted"/>
<dbReference type="AlphaFoldDB" id="A0A2W1JMX0"/>
<sequence length="339" mass="38889">MRVTLAAGFQSLLWLILSVSFSAPVRGEFRRMPIVGRQRCNLVLAAASDIPHTCWKLQAHPVKLSVWQSALNFEFGQLTKAQWRQLQKAYAIGQHRSSPHDPLRHYTLMDFMPPLMQALNTHQFHAEKAPLPQSLKGLLPASKGMPLEASIIANCWGTLYEILRTSRSVNRMPVTFMTGPEQMAEWLQQQTVSVMGRPESGDILLIHHQLGERTYLDHVALVIDEQIFFEKAGTGNDTPYRLIDRATLEQSWRPEVFTFEFRRLSPKPLLPPYKQFGLHGQSTTSRFPLLATVSRPLAENFSVVWFREQEALTHYYYQIQPIHLTEVARGRFMLSPANW</sequence>
<protein>
    <submittedName>
        <fullName evidence="1">Uncharacterized protein</fullName>
    </submittedName>
</protein>
<name>A0A2W1JMX0_9CYAN</name>
<organism evidence="1 2">
    <name type="scientific">Acaryochloris thomasi RCC1774</name>
    <dbReference type="NCBI Taxonomy" id="1764569"/>
    <lineage>
        <taxon>Bacteria</taxon>
        <taxon>Bacillati</taxon>
        <taxon>Cyanobacteriota</taxon>
        <taxon>Cyanophyceae</taxon>
        <taxon>Acaryochloridales</taxon>
        <taxon>Acaryochloridaceae</taxon>
        <taxon>Acaryochloris</taxon>
        <taxon>Acaryochloris thomasi</taxon>
    </lineage>
</organism>
<evidence type="ECO:0000313" key="2">
    <source>
        <dbReference type="Proteomes" id="UP000248857"/>
    </source>
</evidence>
<accession>A0A2W1JMX0</accession>
<gene>
    <name evidence="1" type="ORF">C1752_00828</name>
</gene>
<comment type="caution">
    <text evidence="1">The sequence shown here is derived from an EMBL/GenBank/DDBJ whole genome shotgun (WGS) entry which is preliminary data.</text>
</comment>
<dbReference type="EMBL" id="PQWO01000002">
    <property type="protein sequence ID" value="PZD74629.1"/>
    <property type="molecule type" value="Genomic_DNA"/>
</dbReference>
<reference evidence="1 2" key="1">
    <citation type="journal article" date="2018" name="Sci. Rep.">
        <title>A novel species of the marine cyanobacterium Acaryochloris with a unique pigment content and lifestyle.</title>
        <authorList>
            <person name="Partensky F."/>
            <person name="Six C."/>
            <person name="Ratin M."/>
            <person name="Garczarek L."/>
            <person name="Vaulot D."/>
            <person name="Probert I."/>
            <person name="Calteau A."/>
            <person name="Gourvil P."/>
            <person name="Marie D."/>
            <person name="Grebert T."/>
            <person name="Bouchier C."/>
            <person name="Le Panse S."/>
            <person name="Gachenot M."/>
            <person name="Rodriguez F."/>
            <person name="Garrido J.L."/>
        </authorList>
    </citation>
    <scope>NUCLEOTIDE SEQUENCE [LARGE SCALE GENOMIC DNA]</scope>
    <source>
        <strain evidence="1 2">RCC1774</strain>
    </source>
</reference>
<keyword evidence="2" id="KW-1185">Reference proteome</keyword>